<dbReference type="NCBIfam" id="TIGR00231">
    <property type="entry name" value="small_GTP"/>
    <property type="match status" value="1"/>
</dbReference>
<evidence type="ECO:0000256" key="3">
    <source>
        <dbReference type="ARBA" id="ARBA00010142"/>
    </source>
</evidence>
<keyword evidence="6" id="KW-0479">Metal-binding</keyword>
<evidence type="ECO:0000256" key="7">
    <source>
        <dbReference type="ARBA" id="ARBA00022741"/>
    </source>
</evidence>
<dbReference type="Proteomes" id="UP001187415">
    <property type="component" value="Unassembled WGS sequence"/>
</dbReference>
<evidence type="ECO:0000256" key="8">
    <source>
        <dbReference type="ARBA" id="ARBA00022842"/>
    </source>
</evidence>
<dbReference type="SMART" id="SM00174">
    <property type="entry name" value="RHO"/>
    <property type="match status" value="1"/>
</dbReference>
<evidence type="ECO:0000313" key="15">
    <source>
        <dbReference type="Proteomes" id="UP001187415"/>
    </source>
</evidence>
<reference evidence="14" key="1">
    <citation type="submission" date="2023-07" db="EMBL/GenBank/DDBJ databases">
        <title>Chromosome-level Genome Assembly of Striped Snakehead (Channa striata).</title>
        <authorList>
            <person name="Liu H."/>
        </authorList>
    </citation>
    <scope>NUCLEOTIDE SEQUENCE</scope>
    <source>
        <strain evidence="14">Gz</strain>
        <tissue evidence="14">Muscle</tissue>
    </source>
</reference>
<dbReference type="InterPro" id="IPR001806">
    <property type="entry name" value="Small_GTPase"/>
</dbReference>
<dbReference type="AlphaFoldDB" id="A0AA88LPR8"/>
<keyword evidence="5" id="KW-0597">Phosphoprotein</keyword>
<evidence type="ECO:0000256" key="10">
    <source>
        <dbReference type="ARBA" id="ARBA00023136"/>
    </source>
</evidence>
<dbReference type="GO" id="GO:0005886">
    <property type="term" value="C:plasma membrane"/>
    <property type="evidence" value="ECO:0007669"/>
    <property type="project" value="UniProtKB-SubCell"/>
</dbReference>
<keyword evidence="15" id="KW-1185">Reference proteome</keyword>
<dbReference type="InterPro" id="IPR027417">
    <property type="entry name" value="P-loop_NTPase"/>
</dbReference>
<organism evidence="14 15">
    <name type="scientific">Channa striata</name>
    <name type="common">Snakehead murrel</name>
    <name type="synonym">Ophicephalus striatus</name>
    <dbReference type="NCBI Taxonomy" id="64152"/>
    <lineage>
        <taxon>Eukaryota</taxon>
        <taxon>Metazoa</taxon>
        <taxon>Chordata</taxon>
        <taxon>Craniata</taxon>
        <taxon>Vertebrata</taxon>
        <taxon>Euteleostomi</taxon>
        <taxon>Actinopterygii</taxon>
        <taxon>Neopterygii</taxon>
        <taxon>Teleostei</taxon>
        <taxon>Neoteleostei</taxon>
        <taxon>Acanthomorphata</taxon>
        <taxon>Anabantaria</taxon>
        <taxon>Anabantiformes</taxon>
        <taxon>Channoidei</taxon>
        <taxon>Channidae</taxon>
        <taxon>Channa</taxon>
    </lineage>
</organism>
<evidence type="ECO:0000313" key="14">
    <source>
        <dbReference type="EMBL" id="KAK2817472.1"/>
    </source>
</evidence>
<dbReference type="SMART" id="SM00175">
    <property type="entry name" value="RAB"/>
    <property type="match status" value="1"/>
</dbReference>
<evidence type="ECO:0000256" key="2">
    <source>
        <dbReference type="ARBA" id="ARBA00004342"/>
    </source>
</evidence>
<dbReference type="PROSITE" id="PS51419">
    <property type="entry name" value="RAB"/>
    <property type="match status" value="1"/>
</dbReference>
<dbReference type="GO" id="GO:0007010">
    <property type="term" value="P:cytoskeleton organization"/>
    <property type="evidence" value="ECO:0007669"/>
    <property type="project" value="UniProtKB-ARBA"/>
</dbReference>
<comment type="subcellular location">
    <subcellularLocation>
        <location evidence="2">Cell membrane</location>
        <topology evidence="2">Lipid-anchor</topology>
        <orientation evidence="2">Cytoplasmic side</orientation>
    </subcellularLocation>
</comment>
<gene>
    <name evidence="14" type="ORF">Q5P01_025663</name>
</gene>
<dbReference type="CDD" id="cd04130">
    <property type="entry name" value="Wrch_1"/>
    <property type="match status" value="1"/>
</dbReference>
<protein>
    <submittedName>
        <fullName evidence="14">Uncharacterized protein</fullName>
    </submittedName>
</protein>
<feature type="compositionally biased region" description="Low complexity" evidence="13">
    <location>
        <begin position="223"/>
        <end position="233"/>
    </location>
</feature>
<feature type="region of interest" description="Disordered" evidence="13">
    <location>
        <begin position="1"/>
        <end position="44"/>
    </location>
</feature>
<evidence type="ECO:0000256" key="1">
    <source>
        <dbReference type="ARBA" id="ARBA00001946"/>
    </source>
</evidence>
<feature type="compositionally biased region" description="Basic residues" evidence="13">
    <location>
        <begin position="29"/>
        <end position="41"/>
    </location>
</feature>
<dbReference type="SMART" id="SM00173">
    <property type="entry name" value="RAS"/>
    <property type="match status" value="1"/>
</dbReference>
<dbReference type="Pfam" id="PF00071">
    <property type="entry name" value="Ras"/>
    <property type="match status" value="1"/>
</dbReference>
<evidence type="ECO:0000256" key="9">
    <source>
        <dbReference type="ARBA" id="ARBA00023134"/>
    </source>
</evidence>
<dbReference type="PRINTS" id="PR00449">
    <property type="entry name" value="RASTRNSFRMNG"/>
</dbReference>
<dbReference type="Gene3D" id="3.40.50.300">
    <property type="entry name" value="P-loop containing nucleotide triphosphate hydrolases"/>
    <property type="match status" value="1"/>
</dbReference>
<dbReference type="PROSITE" id="PS51420">
    <property type="entry name" value="RHO"/>
    <property type="match status" value="1"/>
</dbReference>
<keyword evidence="12" id="KW-0449">Lipoprotein</keyword>
<comment type="caution">
    <text evidence="14">The sequence shown here is derived from an EMBL/GenBank/DDBJ whole genome shotgun (WGS) entry which is preliminary data.</text>
</comment>
<evidence type="ECO:0000256" key="13">
    <source>
        <dbReference type="SAM" id="MobiDB-lite"/>
    </source>
</evidence>
<dbReference type="PROSITE" id="PS51421">
    <property type="entry name" value="RAS"/>
    <property type="match status" value="1"/>
</dbReference>
<feature type="region of interest" description="Disordered" evidence="13">
    <location>
        <begin position="223"/>
        <end position="258"/>
    </location>
</feature>
<keyword evidence="11" id="KW-0564">Palmitate</keyword>
<evidence type="ECO:0000256" key="6">
    <source>
        <dbReference type="ARBA" id="ARBA00022723"/>
    </source>
</evidence>
<accession>A0AA88LPR8</accession>
<keyword evidence="10" id="KW-0472">Membrane</keyword>
<dbReference type="InterPro" id="IPR003578">
    <property type="entry name" value="Small_GTPase_Rho"/>
</dbReference>
<evidence type="ECO:0000256" key="11">
    <source>
        <dbReference type="ARBA" id="ARBA00023139"/>
    </source>
</evidence>
<dbReference type="GO" id="GO:0008360">
    <property type="term" value="P:regulation of cell shape"/>
    <property type="evidence" value="ECO:0007669"/>
    <property type="project" value="UniProtKB-ARBA"/>
</dbReference>
<sequence>MLPQDVGKHKPRRVSDPVSGGNRSPGPPRRFKNRDVRRRRSGSAPERRVTCVLVGDGAVGKSSLIVSYTTNGYPTEYVPTALDNFTVMVGVDGKPVRLTLCDTAGQDELERLRPLCYRNADVFLLCYSVVRPCSFRNLINRWVPEIRQHCPSAPVVLVGTQLDLREDVQVLINLAKNQERPVSTEEGQGLAQELGAVSFAECSALTQKNLKDAFDSAILASVQQTDSSSVQQQRLTLRKKTPERSGAFRRTGGGRSTA</sequence>
<dbReference type="GO" id="GO:0005525">
    <property type="term" value="F:GTP binding"/>
    <property type="evidence" value="ECO:0007669"/>
    <property type="project" value="UniProtKB-KW"/>
</dbReference>
<proteinExistence type="inferred from homology"/>
<evidence type="ECO:0000256" key="4">
    <source>
        <dbReference type="ARBA" id="ARBA00022475"/>
    </source>
</evidence>
<dbReference type="GO" id="GO:0007264">
    <property type="term" value="P:small GTPase-mediated signal transduction"/>
    <property type="evidence" value="ECO:0007669"/>
    <property type="project" value="InterPro"/>
</dbReference>
<dbReference type="GO" id="GO:0003924">
    <property type="term" value="F:GTPase activity"/>
    <property type="evidence" value="ECO:0007669"/>
    <property type="project" value="InterPro"/>
</dbReference>
<comment type="similarity">
    <text evidence="3">Belongs to the small GTPase superfamily. Rho family.</text>
</comment>
<dbReference type="InterPro" id="IPR005225">
    <property type="entry name" value="Small_GTP-bd"/>
</dbReference>
<name>A0AA88LPR8_CHASR</name>
<keyword evidence="9" id="KW-0342">GTP-binding</keyword>
<dbReference type="EMBL" id="JAUPFM010000021">
    <property type="protein sequence ID" value="KAK2817472.1"/>
    <property type="molecule type" value="Genomic_DNA"/>
</dbReference>
<dbReference type="FunFam" id="3.40.50.300:FF:000561">
    <property type="entry name" value="rho-related GTP-binding protein RhoV"/>
    <property type="match status" value="1"/>
</dbReference>
<keyword evidence="7" id="KW-0547">Nucleotide-binding</keyword>
<keyword evidence="4" id="KW-1003">Cell membrane</keyword>
<dbReference type="PANTHER" id="PTHR24072">
    <property type="entry name" value="RHO FAMILY GTPASE"/>
    <property type="match status" value="1"/>
</dbReference>
<evidence type="ECO:0000256" key="5">
    <source>
        <dbReference type="ARBA" id="ARBA00022553"/>
    </source>
</evidence>
<dbReference type="GO" id="GO:0046872">
    <property type="term" value="F:metal ion binding"/>
    <property type="evidence" value="ECO:0007669"/>
    <property type="project" value="UniProtKB-KW"/>
</dbReference>
<dbReference type="SUPFAM" id="SSF52540">
    <property type="entry name" value="P-loop containing nucleoside triphosphate hydrolases"/>
    <property type="match status" value="1"/>
</dbReference>
<comment type="cofactor">
    <cofactor evidence="1">
        <name>Mg(2+)</name>
        <dbReference type="ChEBI" id="CHEBI:18420"/>
    </cofactor>
</comment>
<keyword evidence="8" id="KW-0460">Magnesium</keyword>
<evidence type="ECO:0000256" key="12">
    <source>
        <dbReference type="ARBA" id="ARBA00023288"/>
    </source>
</evidence>